<comment type="caution">
    <text evidence="7">The sequence shown here is derived from an EMBL/GenBank/DDBJ whole genome shotgun (WGS) entry which is preliminary data.</text>
</comment>
<dbReference type="GO" id="GO:0003700">
    <property type="term" value="F:DNA-binding transcription factor activity"/>
    <property type="evidence" value="ECO:0007669"/>
    <property type="project" value="InterPro"/>
</dbReference>
<dbReference type="EMBL" id="JAGMWN010000002">
    <property type="protein sequence ID" value="MBP5856343.1"/>
    <property type="molecule type" value="Genomic_DNA"/>
</dbReference>
<dbReference type="InterPro" id="IPR003313">
    <property type="entry name" value="AraC-bd"/>
</dbReference>
<dbReference type="InterPro" id="IPR020449">
    <property type="entry name" value="Tscrpt_reg_AraC-type_HTH"/>
</dbReference>
<dbReference type="SMART" id="SM00342">
    <property type="entry name" value="HTH_ARAC"/>
    <property type="match status" value="1"/>
</dbReference>
<dbReference type="InterPro" id="IPR018062">
    <property type="entry name" value="HTH_AraC-typ_CS"/>
</dbReference>
<dbReference type="SUPFAM" id="SSF51182">
    <property type="entry name" value="RmlC-like cupins"/>
    <property type="match status" value="1"/>
</dbReference>
<dbReference type="SUPFAM" id="SSF46689">
    <property type="entry name" value="Homeodomain-like"/>
    <property type="match status" value="2"/>
</dbReference>
<dbReference type="GO" id="GO:0043565">
    <property type="term" value="F:sequence-specific DNA binding"/>
    <property type="evidence" value="ECO:0007669"/>
    <property type="project" value="InterPro"/>
</dbReference>
<dbReference type="PRINTS" id="PR00032">
    <property type="entry name" value="HTHARAC"/>
</dbReference>
<dbReference type="PANTHER" id="PTHR11019:SF199">
    <property type="entry name" value="HTH-TYPE TRANSCRIPTIONAL REGULATOR NIMR"/>
    <property type="match status" value="1"/>
</dbReference>
<dbReference type="PROSITE" id="PS00041">
    <property type="entry name" value="HTH_ARAC_FAMILY_1"/>
    <property type="match status" value="1"/>
</dbReference>
<dbReference type="InterPro" id="IPR011051">
    <property type="entry name" value="RmlC_Cupin_sf"/>
</dbReference>
<keyword evidence="2" id="KW-0805">Transcription regulation</keyword>
<evidence type="ECO:0000256" key="5">
    <source>
        <dbReference type="ARBA" id="ARBA00023163"/>
    </source>
</evidence>
<evidence type="ECO:0000256" key="1">
    <source>
        <dbReference type="ARBA" id="ARBA00022491"/>
    </source>
</evidence>
<dbReference type="InterPro" id="IPR014710">
    <property type="entry name" value="RmlC-like_jellyroll"/>
</dbReference>
<dbReference type="FunFam" id="1.10.10.60:FF:000132">
    <property type="entry name" value="AraC family transcriptional regulator"/>
    <property type="match status" value="1"/>
</dbReference>
<keyword evidence="1" id="KW-0678">Repressor</keyword>
<evidence type="ECO:0000313" key="8">
    <source>
        <dbReference type="Proteomes" id="UP000672602"/>
    </source>
</evidence>
<keyword evidence="5" id="KW-0804">Transcription</keyword>
<dbReference type="PANTHER" id="PTHR11019">
    <property type="entry name" value="HTH-TYPE TRANSCRIPTIONAL REGULATOR NIMR"/>
    <property type="match status" value="1"/>
</dbReference>
<keyword evidence="4" id="KW-0010">Activator</keyword>
<reference evidence="7" key="1">
    <citation type="submission" date="2021-04" db="EMBL/GenBank/DDBJ databases">
        <authorList>
            <person name="Zhang D.-C."/>
        </authorList>
    </citation>
    <scope>NUCLEOTIDE SEQUENCE</scope>
    <source>
        <strain evidence="7">CGMCC 1.15697</strain>
    </source>
</reference>
<evidence type="ECO:0000259" key="6">
    <source>
        <dbReference type="PROSITE" id="PS01124"/>
    </source>
</evidence>
<name>A0A8J7SHE0_9PROT</name>
<accession>A0A8J7SHE0</accession>
<dbReference type="AlphaFoldDB" id="A0A8J7SHE0"/>
<proteinExistence type="predicted"/>
<dbReference type="Pfam" id="PF02311">
    <property type="entry name" value="AraC_binding"/>
    <property type="match status" value="1"/>
</dbReference>
<keyword evidence="8" id="KW-1185">Reference proteome</keyword>
<protein>
    <submittedName>
        <fullName evidence="7">Helix-turn-helix transcriptional regulator</fullName>
    </submittedName>
</protein>
<keyword evidence="3" id="KW-0238">DNA-binding</keyword>
<evidence type="ECO:0000256" key="3">
    <source>
        <dbReference type="ARBA" id="ARBA00023125"/>
    </source>
</evidence>
<dbReference type="PROSITE" id="PS01124">
    <property type="entry name" value="HTH_ARAC_FAMILY_2"/>
    <property type="match status" value="1"/>
</dbReference>
<dbReference type="Gene3D" id="2.60.120.10">
    <property type="entry name" value="Jelly Rolls"/>
    <property type="match status" value="1"/>
</dbReference>
<sequence>MLRIGQPRPSVPPGLPRPVMVRAEELEPGYRYPPHNHPWGQLVYALDGSLTVETEAGSWLAPPQRAVWVPPNVDHAVSATGPASFRSLYCDMEASATLPDRVTVLEIAPLLRELIRAFAAFPERYDREGAEGRLVAVVLDRLRSAAATPAPLHLPLPSDRRLHSVTAALIADPADGRGLEVLATGAGASVRTLARLFQREMGMSFGQWRTRRRLIAAIERLADGVSVTTVAYDLGYESPSAFVAMFRRETGRTPGQFLDRPAAVSRASGVRADGRHP</sequence>
<evidence type="ECO:0000256" key="2">
    <source>
        <dbReference type="ARBA" id="ARBA00023015"/>
    </source>
</evidence>
<dbReference type="CDD" id="cd06124">
    <property type="entry name" value="cupin_NimR-like_N"/>
    <property type="match status" value="1"/>
</dbReference>
<gene>
    <name evidence="7" type="ORF">KAJ83_04945</name>
</gene>
<feature type="domain" description="HTH araC/xylS-type" evidence="6">
    <location>
        <begin position="163"/>
        <end position="260"/>
    </location>
</feature>
<evidence type="ECO:0000256" key="4">
    <source>
        <dbReference type="ARBA" id="ARBA00023159"/>
    </source>
</evidence>
<organism evidence="7 8">
    <name type="scientific">Marivibrio halodurans</name>
    <dbReference type="NCBI Taxonomy" id="2039722"/>
    <lineage>
        <taxon>Bacteria</taxon>
        <taxon>Pseudomonadati</taxon>
        <taxon>Pseudomonadota</taxon>
        <taxon>Alphaproteobacteria</taxon>
        <taxon>Rhodospirillales</taxon>
        <taxon>Rhodospirillaceae</taxon>
        <taxon>Marivibrio</taxon>
    </lineage>
</organism>
<dbReference type="Proteomes" id="UP000672602">
    <property type="component" value="Unassembled WGS sequence"/>
</dbReference>
<dbReference type="InterPro" id="IPR018060">
    <property type="entry name" value="HTH_AraC"/>
</dbReference>
<dbReference type="Pfam" id="PF12833">
    <property type="entry name" value="HTH_18"/>
    <property type="match status" value="1"/>
</dbReference>
<dbReference type="InterPro" id="IPR009057">
    <property type="entry name" value="Homeodomain-like_sf"/>
</dbReference>
<dbReference type="Gene3D" id="1.10.10.60">
    <property type="entry name" value="Homeodomain-like"/>
    <property type="match status" value="1"/>
</dbReference>
<evidence type="ECO:0000313" key="7">
    <source>
        <dbReference type="EMBL" id="MBP5856343.1"/>
    </source>
</evidence>